<keyword evidence="2" id="KW-0560">Oxidoreductase</keyword>
<reference evidence="5" key="1">
    <citation type="journal article" date="2019" name="Int. J. Syst. Evol. Microbiol.">
        <title>The Global Catalogue of Microorganisms (GCM) 10K type strain sequencing project: providing services to taxonomists for standard genome sequencing and annotation.</title>
        <authorList>
            <consortium name="The Broad Institute Genomics Platform"/>
            <consortium name="The Broad Institute Genome Sequencing Center for Infectious Disease"/>
            <person name="Wu L."/>
            <person name="Ma J."/>
        </authorList>
    </citation>
    <scope>NUCLEOTIDE SEQUENCE [LARGE SCALE GENOMIC DNA]</scope>
    <source>
        <strain evidence="5">JCM 16578</strain>
    </source>
</reference>
<evidence type="ECO:0000256" key="1">
    <source>
        <dbReference type="ARBA" id="ARBA00006484"/>
    </source>
</evidence>
<dbReference type="PRINTS" id="PR00080">
    <property type="entry name" value="SDRFAMILY"/>
</dbReference>
<feature type="domain" description="Ketoreductase" evidence="3">
    <location>
        <begin position="9"/>
        <end position="189"/>
    </location>
</feature>
<dbReference type="InterPro" id="IPR002347">
    <property type="entry name" value="SDR_fam"/>
</dbReference>
<dbReference type="SMART" id="SM00822">
    <property type="entry name" value="PKS_KR"/>
    <property type="match status" value="1"/>
</dbReference>
<accession>A0ABP7K0P0</accession>
<dbReference type="RefSeq" id="WP_331263572.1">
    <property type="nucleotide sequence ID" value="NZ_BAAAZA010000006.1"/>
</dbReference>
<keyword evidence="5" id="KW-1185">Reference proteome</keyword>
<dbReference type="SUPFAM" id="SSF51735">
    <property type="entry name" value="NAD(P)-binding Rossmann-fold domains"/>
    <property type="match status" value="1"/>
</dbReference>
<dbReference type="PANTHER" id="PTHR43639">
    <property type="entry name" value="OXIDOREDUCTASE, SHORT-CHAIN DEHYDROGENASE/REDUCTASE FAMILY (AFU_ORTHOLOGUE AFUA_5G02870)"/>
    <property type="match status" value="1"/>
</dbReference>
<dbReference type="InterPro" id="IPR057326">
    <property type="entry name" value="KR_dom"/>
</dbReference>
<protein>
    <submittedName>
        <fullName evidence="4">SDR family oxidoreductase</fullName>
    </submittedName>
</protein>
<dbReference type="CDD" id="cd05233">
    <property type="entry name" value="SDR_c"/>
    <property type="match status" value="1"/>
</dbReference>
<gene>
    <name evidence="4" type="ORF">GCM10022207_24810</name>
</gene>
<dbReference type="EMBL" id="BAAAZA010000006">
    <property type="protein sequence ID" value="GAA3860216.1"/>
    <property type="molecule type" value="Genomic_DNA"/>
</dbReference>
<proteinExistence type="inferred from homology"/>
<dbReference type="Gene3D" id="3.40.50.720">
    <property type="entry name" value="NAD(P)-binding Rossmann-like Domain"/>
    <property type="match status" value="1"/>
</dbReference>
<organism evidence="4 5">
    <name type="scientific">Streptomyces lannensis</name>
    <dbReference type="NCBI Taxonomy" id="766498"/>
    <lineage>
        <taxon>Bacteria</taxon>
        <taxon>Bacillati</taxon>
        <taxon>Actinomycetota</taxon>
        <taxon>Actinomycetes</taxon>
        <taxon>Kitasatosporales</taxon>
        <taxon>Streptomycetaceae</taxon>
        <taxon>Streptomyces</taxon>
    </lineage>
</organism>
<evidence type="ECO:0000313" key="5">
    <source>
        <dbReference type="Proteomes" id="UP001501563"/>
    </source>
</evidence>
<comment type="similarity">
    <text evidence="1">Belongs to the short-chain dehydrogenases/reductases (SDR) family.</text>
</comment>
<comment type="caution">
    <text evidence="4">The sequence shown here is derived from an EMBL/GenBank/DDBJ whole genome shotgun (WGS) entry which is preliminary data.</text>
</comment>
<evidence type="ECO:0000259" key="3">
    <source>
        <dbReference type="SMART" id="SM00822"/>
    </source>
</evidence>
<dbReference type="InterPro" id="IPR036291">
    <property type="entry name" value="NAD(P)-bd_dom_sf"/>
</dbReference>
<sequence>MNSLSLAENVALVTGATSGIGAATALALAERGAHVLVAGRDQQRGDAVVETVRGRGGKADFVAADLRGAEPARQLARRAAELGGGRVDILVNNAGIYPFGPTDRFTEEEFDAVYSLNVKAKFFLVAELAPRMAERGRGAIVNVSTMVSEYGAPGMALYGSSKAAVNLLTKSWAAEYGPSGVRVNAVLVGPTRTEGTAPMGDDLAGLAAQAPAGRPASPEEIAASIVYLASDAAGFVHGAVLPVDGGRTAV</sequence>
<dbReference type="Proteomes" id="UP001501563">
    <property type="component" value="Unassembled WGS sequence"/>
</dbReference>
<dbReference type="PRINTS" id="PR00081">
    <property type="entry name" value="GDHRDH"/>
</dbReference>
<dbReference type="Pfam" id="PF13561">
    <property type="entry name" value="adh_short_C2"/>
    <property type="match status" value="1"/>
</dbReference>
<name>A0ABP7K0P0_9ACTN</name>
<evidence type="ECO:0000256" key="2">
    <source>
        <dbReference type="ARBA" id="ARBA00023002"/>
    </source>
</evidence>
<evidence type="ECO:0000313" key="4">
    <source>
        <dbReference type="EMBL" id="GAA3860216.1"/>
    </source>
</evidence>
<dbReference type="PANTHER" id="PTHR43639:SF1">
    <property type="entry name" value="SHORT-CHAIN DEHYDROGENASE_REDUCTASE FAMILY PROTEIN"/>
    <property type="match status" value="1"/>
</dbReference>